<protein>
    <submittedName>
        <fullName evidence="2">Uncharacterized protein</fullName>
    </submittedName>
</protein>
<proteinExistence type="predicted"/>
<feature type="region of interest" description="Disordered" evidence="1">
    <location>
        <begin position="1"/>
        <end position="72"/>
    </location>
</feature>
<dbReference type="AlphaFoldDB" id="A0A8T3AIW7"/>
<name>A0A8T3AIW7_DENNO</name>
<dbReference type="EMBL" id="JAGYWB010000016">
    <property type="protein sequence ID" value="KAI0496259.1"/>
    <property type="molecule type" value="Genomic_DNA"/>
</dbReference>
<comment type="caution">
    <text evidence="2">The sequence shown here is derived from an EMBL/GenBank/DDBJ whole genome shotgun (WGS) entry which is preliminary data.</text>
</comment>
<gene>
    <name evidence="2" type="ORF">KFK09_022573</name>
</gene>
<organism evidence="2 3">
    <name type="scientific">Dendrobium nobile</name>
    <name type="common">Orchid</name>
    <dbReference type="NCBI Taxonomy" id="94219"/>
    <lineage>
        <taxon>Eukaryota</taxon>
        <taxon>Viridiplantae</taxon>
        <taxon>Streptophyta</taxon>
        <taxon>Embryophyta</taxon>
        <taxon>Tracheophyta</taxon>
        <taxon>Spermatophyta</taxon>
        <taxon>Magnoliopsida</taxon>
        <taxon>Liliopsida</taxon>
        <taxon>Asparagales</taxon>
        <taxon>Orchidaceae</taxon>
        <taxon>Epidendroideae</taxon>
        <taxon>Malaxideae</taxon>
        <taxon>Dendrobiinae</taxon>
        <taxon>Dendrobium</taxon>
    </lineage>
</organism>
<feature type="compositionally biased region" description="Polar residues" evidence="1">
    <location>
        <begin position="1"/>
        <end position="24"/>
    </location>
</feature>
<evidence type="ECO:0000313" key="3">
    <source>
        <dbReference type="Proteomes" id="UP000829196"/>
    </source>
</evidence>
<reference evidence="2" key="1">
    <citation type="journal article" date="2022" name="Front. Genet.">
        <title>Chromosome-Scale Assembly of the Dendrobium nobile Genome Provides Insights Into the Molecular Mechanism of the Biosynthesis of the Medicinal Active Ingredient of Dendrobium.</title>
        <authorList>
            <person name="Xu Q."/>
            <person name="Niu S.-C."/>
            <person name="Li K.-L."/>
            <person name="Zheng P.-J."/>
            <person name="Zhang X.-J."/>
            <person name="Jia Y."/>
            <person name="Liu Y."/>
            <person name="Niu Y.-X."/>
            <person name="Yu L.-H."/>
            <person name="Chen D.-F."/>
            <person name="Zhang G.-Q."/>
        </authorList>
    </citation>
    <scope>NUCLEOTIDE SEQUENCE</scope>
    <source>
        <tissue evidence="2">Leaf</tissue>
    </source>
</reference>
<evidence type="ECO:0000256" key="1">
    <source>
        <dbReference type="SAM" id="MobiDB-lite"/>
    </source>
</evidence>
<dbReference type="Proteomes" id="UP000829196">
    <property type="component" value="Unassembled WGS sequence"/>
</dbReference>
<keyword evidence="3" id="KW-1185">Reference proteome</keyword>
<accession>A0A8T3AIW7</accession>
<evidence type="ECO:0000313" key="2">
    <source>
        <dbReference type="EMBL" id="KAI0496259.1"/>
    </source>
</evidence>
<sequence>MTKKQYSVESQPLKTDSSGKNGSPSRFIRHCISTSPRSRNSDRHGGGQNSKQNRAMLQTEEEEIPEERRSRG</sequence>